<dbReference type="RefSeq" id="WP_096357174.1">
    <property type="nucleotide sequence ID" value="NZ_AP017313.1"/>
</dbReference>
<evidence type="ECO:0000313" key="2">
    <source>
        <dbReference type="Proteomes" id="UP000218263"/>
    </source>
</evidence>
<dbReference type="Proteomes" id="UP000218263">
    <property type="component" value="Chromosome"/>
</dbReference>
<evidence type="ECO:0000313" key="1">
    <source>
        <dbReference type="EMBL" id="BAU51993.1"/>
    </source>
</evidence>
<dbReference type="AlphaFoldDB" id="A0A110AZM7"/>
<organism evidence="1 2">
    <name type="scientific">Mucilaginibacter gotjawali</name>
    <dbReference type="NCBI Taxonomy" id="1550579"/>
    <lineage>
        <taxon>Bacteria</taxon>
        <taxon>Pseudomonadati</taxon>
        <taxon>Bacteroidota</taxon>
        <taxon>Sphingobacteriia</taxon>
        <taxon>Sphingobacteriales</taxon>
        <taxon>Sphingobacteriaceae</taxon>
        <taxon>Mucilaginibacter</taxon>
    </lineage>
</organism>
<sequence length="135" mass="15266">MKKILISGLIAGVILFIVSYGGLFLAIRFFPTLFIEYNGPLFNSDGSRDVLFYMHAFIISLALSWFWDRFKSLFKGHSILRGLEFGFVYAIIALLPIMWISFSALDITLPIVISWFLYGFVQAVIAGVVFAKINP</sequence>
<protein>
    <submittedName>
        <fullName evidence="1">Uncharacterized protein</fullName>
    </submittedName>
</protein>
<accession>A0A110AZM7</accession>
<name>A0A110AZM7_9SPHI</name>
<proteinExistence type="predicted"/>
<dbReference type="KEGG" id="mgot:MgSA37_00143"/>
<keyword evidence="2" id="KW-1185">Reference proteome</keyword>
<reference evidence="1 2" key="1">
    <citation type="submission" date="2015-12" db="EMBL/GenBank/DDBJ databases">
        <title>Genome sequence of Mucilaginibacter gotjawali.</title>
        <authorList>
            <person name="Lee J.S."/>
            <person name="Lee K.C."/>
            <person name="Kim K.K."/>
            <person name="Lee B.W."/>
        </authorList>
    </citation>
    <scope>NUCLEOTIDE SEQUENCE [LARGE SCALE GENOMIC DNA]</scope>
    <source>
        <strain evidence="1 2">SA3-7</strain>
    </source>
</reference>
<gene>
    <name evidence="1" type="ORF">MgSA37_00143</name>
</gene>
<dbReference type="OrthoDB" id="670789at2"/>
<dbReference type="EMBL" id="AP017313">
    <property type="protein sequence ID" value="BAU51993.1"/>
    <property type="molecule type" value="Genomic_DNA"/>
</dbReference>